<dbReference type="RefSeq" id="WP_344243979.1">
    <property type="nucleotide sequence ID" value="NZ_BAAAHH010000027.1"/>
</dbReference>
<organism evidence="6 7">
    <name type="scientific">Actinocorallia libanotica</name>
    <dbReference type="NCBI Taxonomy" id="46162"/>
    <lineage>
        <taxon>Bacteria</taxon>
        <taxon>Bacillati</taxon>
        <taxon>Actinomycetota</taxon>
        <taxon>Actinomycetes</taxon>
        <taxon>Streptosporangiales</taxon>
        <taxon>Thermomonosporaceae</taxon>
        <taxon>Actinocorallia</taxon>
    </lineage>
</organism>
<proteinExistence type="inferred from homology"/>
<evidence type="ECO:0000313" key="6">
    <source>
        <dbReference type="EMBL" id="GAA0962225.1"/>
    </source>
</evidence>
<dbReference type="Proteomes" id="UP001500665">
    <property type="component" value="Unassembled WGS sequence"/>
</dbReference>
<comment type="similarity">
    <text evidence="1">Belongs to the peptidase S33 family.</text>
</comment>
<accession>A0ABN1RRH3</accession>
<dbReference type="PANTHER" id="PTHR43248">
    <property type="entry name" value="2-SUCCINYL-6-HYDROXY-2,4-CYCLOHEXADIENE-1-CARBOXYLATE SYNTHASE"/>
    <property type="match status" value="1"/>
</dbReference>
<sequence length="501" mass="53177">MGTRLWLAITGLAAAYVPAVHAAPALSRPATVRDSASGLYAQKPVWTPCPVDPRFSCTTLEAPLDHARPDGETIRIALNRLPASDPAHRLGALVTNPGGPGSSGLEFVFGAHAYFSPALRARYDIVGMDPRGVGASTPVVCRGSTTRQVADTEQARDASEDARLFAKSCADASGELLPNVRTPSVARDLDLVRAVLGQDRLHYYGASYGTLLGRFYAHLFPARTGRMVLDSVVDPTGWPGDPTAQAVGFETAFRVMVGDCARGPRCPLGDDPARALARVDRLITRADAEPLEAGMGVPVTGRDVLRIIQTATYREETWPPVVEALAAALRGDGGPLRALTPWPAGSVREALSGGYQAVVCPHLRPRARTAEAELFAARAALRAALLFGRRVEAQRRACAVWPVPSLPEAGAAVRTDGAPPPLLVHNRHDAATPVHWARSTHGQLPGSVLVLNDSGGHGFYPMGKCTRRVVDDFLTQGRMPVPGAFCEDHAPALSRGDRGGN</sequence>
<evidence type="ECO:0000256" key="1">
    <source>
        <dbReference type="ARBA" id="ARBA00010088"/>
    </source>
</evidence>
<comment type="caution">
    <text evidence="6">The sequence shown here is derived from an EMBL/GenBank/DDBJ whole genome shotgun (WGS) entry which is preliminary data.</text>
</comment>
<feature type="domain" description="Peptidase S33 tripeptidyl aminopeptidase-like C-terminal" evidence="5">
    <location>
        <begin position="387"/>
        <end position="486"/>
    </location>
</feature>
<reference evidence="6 7" key="1">
    <citation type="journal article" date="2019" name="Int. J. Syst. Evol. Microbiol.">
        <title>The Global Catalogue of Microorganisms (GCM) 10K type strain sequencing project: providing services to taxonomists for standard genome sequencing and annotation.</title>
        <authorList>
            <consortium name="The Broad Institute Genomics Platform"/>
            <consortium name="The Broad Institute Genome Sequencing Center for Infectious Disease"/>
            <person name="Wu L."/>
            <person name="Ma J."/>
        </authorList>
    </citation>
    <scope>NUCLEOTIDE SEQUENCE [LARGE SCALE GENOMIC DNA]</scope>
    <source>
        <strain evidence="6 7">JCM 10696</strain>
    </source>
</reference>
<keyword evidence="2 4" id="KW-0732">Signal</keyword>
<dbReference type="SUPFAM" id="SSF53474">
    <property type="entry name" value="alpha/beta-Hydrolases"/>
    <property type="match status" value="1"/>
</dbReference>
<dbReference type="EMBL" id="BAAAHH010000027">
    <property type="protein sequence ID" value="GAA0962225.1"/>
    <property type="molecule type" value="Genomic_DNA"/>
</dbReference>
<evidence type="ECO:0000313" key="7">
    <source>
        <dbReference type="Proteomes" id="UP001500665"/>
    </source>
</evidence>
<dbReference type="PANTHER" id="PTHR43248:SF29">
    <property type="entry name" value="TRIPEPTIDYL AMINOPEPTIDASE"/>
    <property type="match status" value="1"/>
</dbReference>
<keyword evidence="7" id="KW-1185">Reference proteome</keyword>
<protein>
    <submittedName>
        <fullName evidence="6">Alpha/beta hydrolase</fullName>
    </submittedName>
</protein>
<gene>
    <name evidence="6" type="ORF">GCM10009550_55980</name>
</gene>
<dbReference type="InterPro" id="IPR013595">
    <property type="entry name" value="Pept_S33_TAP-like_C"/>
</dbReference>
<feature type="signal peptide" evidence="4">
    <location>
        <begin position="1"/>
        <end position="22"/>
    </location>
</feature>
<dbReference type="GO" id="GO:0016787">
    <property type="term" value="F:hydrolase activity"/>
    <property type="evidence" value="ECO:0007669"/>
    <property type="project" value="UniProtKB-KW"/>
</dbReference>
<name>A0ABN1RRH3_9ACTN</name>
<dbReference type="Gene3D" id="3.40.50.1820">
    <property type="entry name" value="alpha/beta hydrolase"/>
    <property type="match status" value="1"/>
</dbReference>
<evidence type="ECO:0000256" key="3">
    <source>
        <dbReference type="ARBA" id="ARBA00022801"/>
    </source>
</evidence>
<feature type="chain" id="PRO_5046731866" evidence="4">
    <location>
        <begin position="23"/>
        <end position="501"/>
    </location>
</feature>
<dbReference type="InterPro" id="IPR051601">
    <property type="entry name" value="Serine_prot/Carboxylest_S33"/>
</dbReference>
<evidence type="ECO:0000256" key="4">
    <source>
        <dbReference type="SAM" id="SignalP"/>
    </source>
</evidence>
<dbReference type="InterPro" id="IPR029058">
    <property type="entry name" value="AB_hydrolase_fold"/>
</dbReference>
<evidence type="ECO:0000256" key="2">
    <source>
        <dbReference type="ARBA" id="ARBA00022729"/>
    </source>
</evidence>
<evidence type="ECO:0000259" key="5">
    <source>
        <dbReference type="Pfam" id="PF08386"/>
    </source>
</evidence>
<dbReference type="Pfam" id="PF08386">
    <property type="entry name" value="Abhydrolase_4"/>
    <property type="match status" value="1"/>
</dbReference>
<keyword evidence="3 6" id="KW-0378">Hydrolase</keyword>